<dbReference type="Pfam" id="PF00702">
    <property type="entry name" value="Hydrolase"/>
    <property type="match status" value="1"/>
</dbReference>
<dbReference type="Proteomes" id="UP000297149">
    <property type="component" value="Chromosome"/>
</dbReference>
<dbReference type="AlphaFoldDB" id="A0A4P7W1F4"/>
<dbReference type="GO" id="GO:0016787">
    <property type="term" value="F:hydrolase activity"/>
    <property type="evidence" value="ECO:0007669"/>
    <property type="project" value="UniProtKB-KW"/>
</dbReference>
<dbReference type="SFLD" id="SFLDG01129">
    <property type="entry name" value="C1.5:_HAD__Beta-PGM__Phosphata"/>
    <property type="match status" value="1"/>
</dbReference>
<protein>
    <submittedName>
        <fullName evidence="2">HAD family hydrolase</fullName>
    </submittedName>
</protein>
<dbReference type="SUPFAM" id="SSF56784">
    <property type="entry name" value="HAD-like"/>
    <property type="match status" value="1"/>
</dbReference>
<dbReference type="InterPro" id="IPR036412">
    <property type="entry name" value="HAD-like_sf"/>
</dbReference>
<gene>
    <name evidence="2" type="ORF">E7747_05080</name>
</gene>
<organism evidence="2 3">
    <name type="scientific">Duncaniella dubosii</name>
    <dbReference type="NCBI Taxonomy" id="2518971"/>
    <lineage>
        <taxon>Bacteria</taxon>
        <taxon>Pseudomonadati</taxon>
        <taxon>Bacteroidota</taxon>
        <taxon>Bacteroidia</taxon>
        <taxon>Bacteroidales</taxon>
        <taxon>Muribaculaceae</taxon>
        <taxon>Duncaniella</taxon>
    </lineage>
</organism>
<evidence type="ECO:0000313" key="3">
    <source>
        <dbReference type="Proteomes" id="UP000297149"/>
    </source>
</evidence>
<accession>A0A4P7W1F4</accession>
<keyword evidence="3" id="KW-1185">Reference proteome</keyword>
<dbReference type="InterPro" id="IPR006439">
    <property type="entry name" value="HAD-SF_hydro_IA"/>
</dbReference>
<name>A0A4P7W1F4_9BACT</name>
<dbReference type="InterPro" id="IPR023214">
    <property type="entry name" value="HAD_sf"/>
</dbReference>
<dbReference type="EMBL" id="CP039396">
    <property type="protein sequence ID" value="QCD41713.1"/>
    <property type="molecule type" value="Genomic_DNA"/>
</dbReference>
<dbReference type="PANTHER" id="PTHR43316">
    <property type="entry name" value="HYDROLASE, HALOACID DELAHOGENASE-RELATED"/>
    <property type="match status" value="1"/>
</dbReference>
<dbReference type="NCBIfam" id="TIGR01549">
    <property type="entry name" value="HAD-SF-IA-v1"/>
    <property type="match status" value="1"/>
</dbReference>
<dbReference type="KEGG" id="ddb:E7747_05080"/>
<dbReference type="SFLD" id="SFLDS00003">
    <property type="entry name" value="Haloacid_Dehalogenase"/>
    <property type="match status" value="1"/>
</dbReference>
<evidence type="ECO:0000313" key="2">
    <source>
        <dbReference type="EMBL" id="QCD41713.1"/>
    </source>
</evidence>
<dbReference type="PRINTS" id="PR00413">
    <property type="entry name" value="HADHALOGNASE"/>
</dbReference>
<reference evidence="3" key="1">
    <citation type="submission" date="2019-02" db="EMBL/GenBank/DDBJ databases">
        <title>Isolation and identification of novel species under the genus Muribaculum.</title>
        <authorList>
            <person name="Miyake S."/>
            <person name="Ding Y."/>
            <person name="Low A."/>
            <person name="Soh M."/>
            <person name="Seedorf H."/>
        </authorList>
    </citation>
    <scope>NUCLEOTIDE SEQUENCE [LARGE SCALE GENOMIC DNA]</scope>
    <source>
        <strain evidence="3">H5</strain>
    </source>
</reference>
<dbReference type="Gene3D" id="3.40.50.1000">
    <property type="entry name" value="HAD superfamily/HAD-like"/>
    <property type="match status" value="1"/>
</dbReference>
<dbReference type="RefSeq" id="WP_136414517.1">
    <property type="nucleotide sequence ID" value="NZ_CP039396.1"/>
</dbReference>
<keyword evidence="1 2" id="KW-0378">Hydrolase</keyword>
<proteinExistence type="predicted"/>
<evidence type="ECO:0000256" key="1">
    <source>
        <dbReference type="ARBA" id="ARBA00022801"/>
    </source>
</evidence>
<sequence>MGTIESLVIADDVRGIIFDYGGTLDSRGDHWSHIIREAYVKAGVNVAIDDFIDAYVYAERALAADRIVVPGDTFRELMEKKIAIELQRLSDKGCISESSFAKAGEIAGYCYSHARECVGESAVVLRKLAAAYPMALVSNFYGNISSVLEDFGIRRYFLSVVESAVVGVRKPDPAIFRLGIEALGLPAADVLVVGDSYGKDIVPARALGCKTFMIEGRQWPPAG</sequence>
<dbReference type="InterPro" id="IPR051540">
    <property type="entry name" value="S-2-haloacid_dehalogenase"/>
</dbReference>